<comment type="caution">
    <text evidence="2">The sequence shown here is derived from an EMBL/GenBank/DDBJ whole genome shotgun (WGS) entry which is preliminary data.</text>
</comment>
<evidence type="ECO:0000313" key="2">
    <source>
        <dbReference type="EMBL" id="NIJ56764.1"/>
    </source>
</evidence>
<evidence type="ECO:0000313" key="3">
    <source>
        <dbReference type="Proteomes" id="UP001429580"/>
    </source>
</evidence>
<dbReference type="Proteomes" id="UP001429580">
    <property type="component" value="Unassembled WGS sequence"/>
</dbReference>
<protein>
    <submittedName>
        <fullName evidence="2">Uncharacterized protein</fullName>
    </submittedName>
</protein>
<gene>
    <name evidence="2" type="ORF">FHS82_000577</name>
</gene>
<keyword evidence="1" id="KW-0175">Coiled coil</keyword>
<organism evidence="2 3">
    <name type="scientific">Pseudochelatococcus lubricantis</name>
    <dbReference type="NCBI Taxonomy" id="1538102"/>
    <lineage>
        <taxon>Bacteria</taxon>
        <taxon>Pseudomonadati</taxon>
        <taxon>Pseudomonadota</taxon>
        <taxon>Alphaproteobacteria</taxon>
        <taxon>Hyphomicrobiales</taxon>
        <taxon>Chelatococcaceae</taxon>
        <taxon>Pseudochelatococcus</taxon>
    </lineage>
</organism>
<keyword evidence="3" id="KW-1185">Reference proteome</keyword>
<accession>A0ABX0UUY0</accession>
<dbReference type="RefSeq" id="WP_166948495.1">
    <property type="nucleotide sequence ID" value="NZ_JAASQI010000001.1"/>
</dbReference>
<proteinExistence type="predicted"/>
<reference evidence="2 3" key="1">
    <citation type="submission" date="2020-03" db="EMBL/GenBank/DDBJ databases">
        <title>Genomic Encyclopedia of Type Strains, Phase IV (KMG-IV): sequencing the most valuable type-strain genomes for metagenomic binning, comparative biology and taxonomic classification.</title>
        <authorList>
            <person name="Goeker M."/>
        </authorList>
    </citation>
    <scope>NUCLEOTIDE SEQUENCE [LARGE SCALE GENOMIC DNA]</scope>
    <source>
        <strain evidence="2 3">DSM 103870</strain>
    </source>
</reference>
<name>A0ABX0UUY0_9HYPH</name>
<evidence type="ECO:0000256" key="1">
    <source>
        <dbReference type="SAM" id="Coils"/>
    </source>
</evidence>
<sequence>MSMLPVPSTAALPPVIPTLVYEGAQGPGGMAGLTFRPPVHAAGGILDAANGGRELQGRAIRRSPYEEDLVKIEQDCERIGQDYKQLGKLIETQFASATALLRRFDNVRTTEVSTQTAAGKVPERQQVRPVTRDVCTQTDAAEVRAPGEGADVHALSGPAYKSLFNWNECRGRHGEMLSGNAESLRGAFILKEGPLYPLFVNGHELTPRTLARLLEGAKNLDEVAERLEAQFRKVRLETIGPDREKLVLISGTPIAIKFGSGNELARYDVGLAYRRLLNNYQLSCGNMEPDEVGKIDRIMAFIDSIKSGPLRQKMRILYNKYTDKNIAESLKAYLKYGPSDEMNAYSTGAYLDAAGMLNRFVILKNPSYDNRGQKVSGDAVNLMVGHVLASRIEAQVNGSDNKCIENAQAVGKIAGIEVRVENDGAARTLGSSVLHVVPMPQPAAENDPGAETYTKSIMKAHLSRLSDSQLSYLHDSILACINTLDTTNDVFVGSGYRIVFPTNKDDMPTMAHVNVTRWMPAKPPANLSEADARNYQLHHAEAATGQIMGLCDMLHFVDDALKSRAQ</sequence>
<dbReference type="EMBL" id="JAASQI010000001">
    <property type="protein sequence ID" value="NIJ56764.1"/>
    <property type="molecule type" value="Genomic_DNA"/>
</dbReference>
<feature type="coiled-coil region" evidence="1">
    <location>
        <begin position="210"/>
        <end position="237"/>
    </location>
</feature>